<dbReference type="Pfam" id="PF14345">
    <property type="entry name" value="GDYXXLXY"/>
    <property type="match status" value="1"/>
</dbReference>
<keyword evidence="2" id="KW-1185">Reference proteome</keyword>
<dbReference type="EMBL" id="JBHSRF010000006">
    <property type="protein sequence ID" value="MFC6080684.1"/>
    <property type="molecule type" value="Genomic_DNA"/>
</dbReference>
<evidence type="ECO:0000313" key="1">
    <source>
        <dbReference type="EMBL" id="MFC6080684.1"/>
    </source>
</evidence>
<sequence length="158" mass="16783">MTRLMSRPVLVALALVLQLALLAVAVWPQLSARLTGTRYRLAVGPVDPIDPFRGAYVMLAYPGLPAASNLRPGRVYVPLAPDGTLWKGTGIVTRRPAAPPYLSCETRGEGPLSCGIDSLFLPEDAARRTQDELGADRAAAVVRVDAQGNAAVVAIEPR</sequence>
<proteinExistence type="predicted"/>
<name>A0ABW1NDD9_9ACTN</name>
<evidence type="ECO:0000313" key="2">
    <source>
        <dbReference type="Proteomes" id="UP001596137"/>
    </source>
</evidence>
<dbReference type="InterPro" id="IPR025833">
    <property type="entry name" value="GDYXXLXY"/>
</dbReference>
<organism evidence="1 2">
    <name type="scientific">Sphaerisporangium aureirubrum</name>
    <dbReference type="NCBI Taxonomy" id="1544736"/>
    <lineage>
        <taxon>Bacteria</taxon>
        <taxon>Bacillati</taxon>
        <taxon>Actinomycetota</taxon>
        <taxon>Actinomycetes</taxon>
        <taxon>Streptosporangiales</taxon>
        <taxon>Streptosporangiaceae</taxon>
        <taxon>Sphaerisporangium</taxon>
    </lineage>
</organism>
<dbReference type="RefSeq" id="WP_380747732.1">
    <property type="nucleotide sequence ID" value="NZ_JBHSRF010000006.1"/>
</dbReference>
<accession>A0ABW1NDD9</accession>
<comment type="caution">
    <text evidence="1">The sequence shown here is derived from an EMBL/GenBank/DDBJ whole genome shotgun (WGS) entry which is preliminary data.</text>
</comment>
<gene>
    <name evidence="1" type="ORF">ACFP1K_05905</name>
</gene>
<dbReference type="Proteomes" id="UP001596137">
    <property type="component" value="Unassembled WGS sequence"/>
</dbReference>
<reference evidence="2" key="1">
    <citation type="journal article" date="2019" name="Int. J. Syst. Evol. Microbiol.">
        <title>The Global Catalogue of Microorganisms (GCM) 10K type strain sequencing project: providing services to taxonomists for standard genome sequencing and annotation.</title>
        <authorList>
            <consortium name="The Broad Institute Genomics Platform"/>
            <consortium name="The Broad Institute Genome Sequencing Center for Infectious Disease"/>
            <person name="Wu L."/>
            <person name="Ma J."/>
        </authorList>
    </citation>
    <scope>NUCLEOTIDE SEQUENCE [LARGE SCALE GENOMIC DNA]</scope>
    <source>
        <strain evidence="2">JCM 30346</strain>
    </source>
</reference>
<protein>
    <submittedName>
        <fullName evidence="1">GDYXXLXY domain-containing protein</fullName>
    </submittedName>
</protein>